<keyword evidence="5" id="KW-1185">Reference proteome</keyword>
<dbReference type="PRINTS" id="PR00625">
    <property type="entry name" value="JDOMAIN"/>
</dbReference>
<dbReference type="InterPro" id="IPR036869">
    <property type="entry name" value="J_dom_sf"/>
</dbReference>
<dbReference type="GO" id="GO:0036503">
    <property type="term" value="P:ERAD pathway"/>
    <property type="evidence" value="ECO:0007669"/>
    <property type="project" value="TreeGrafter"/>
</dbReference>
<name>A0AAF0DJC5_9EURO</name>
<protein>
    <recommendedName>
        <fullName evidence="3">J domain-containing protein</fullName>
    </recommendedName>
</protein>
<accession>A0AAF0DJC5</accession>
<dbReference type="SMART" id="SM00271">
    <property type="entry name" value="DnaJ"/>
    <property type="match status" value="1"/>
</dbReference>
<evidence type="ECO:0000313" key="5">
    <source>
        <dbReference type="Proteomes" id="UP001219355"/>
    </source>
</evidence>
<keyword evidence="1" id="KW-0143">Chaperone</keyword>
<dbReference type="Gene3D" id="1.10.287.110">
    <property type="entry name" value="DnaJ domain"/>
    <property type="match status" value="1"/>
</dbReference>
<evidence type="ECO:0000259" key="3">
    <source>
        <dbReference type="PROSITE" id="PS50076"/>
    </source>
</evidence>
<dbReference type="GO" id="GO:0051087">
    <property type="term" value="F:protein-folding chaperone binding"/>
    <property type="evidence" value="ECO:0007669"/>
    <property type="project" value="TreeGrafter"/>
</dbReference>
<reference evidence="4" key="1">
    <citation type="submission" date="2023-03" db="EMBL/GenBank/DDBJ databases">
        <title>Emydomyces testavorans Genome Sequence.</title>
        <authorList>
            <person name="Hoyer L."/>
        </authorList>
    </citation>
    <scope>NUCLEOTIDE SEQUENCE</scope>
    <source>
        <strain evidence="4">16-2883</strain>
    </source>
</reference>
<dbReference type="PANTHER" id="PTHR44360">
    <property type="entry name" value="DNAJ HOMOLOG SUBFAMILY B MEMBER 9"/>
    <property type="match status" value="1"/>
</dbReference>
<keyword evidence="2" id="KW-0812">Transmembrane</keyword>
<dbReference type="InterPro" id="IPR051948">
    <property type="entry name" value="Hsp70_co-chaperone_J-domain"/>
</dbReference>
<dbReference type="InterPro" id="IPR001623">
    <property type="entry name" value="DnaJ_domain"/>
</dbReference>
<keyword evidence="2" id="KW-0472">Membrane</keyword>
<feature type="transmembrane region" description="Helical" evidence="2">
    <location>
        <begin position="171"/>
        <end position="189"/>
    </location>
</feature>
<feature type="transmembrane region" description="Helical" evidence="2">
    <location>
        <begin position="55"/>
        <end position="72"/>
    </location>
</feature>
<feature type="domain" description="J" evidence="3">
    <location>
        <begin position="80"/>
        <end position="147"/>
    </location>
</feature>
<dbReference type="GO" id="GO:0051787">
    <property type="term" value="F:misfolded protein binding"/>
    <property type="evidence" value="ECO:0007669"/>
    <property type="project" value="TreeGrafter"/>
</dbReference>
<dbReference type="Proteomes" id="UP001219355">
    <property type="component" value="Chromosome 3"/>
</dbReference>
<feature type="transmembrane region" description="Helical" evidence="2">
    <location>
        <begin position="196"/>
        <end position="217"/>
    </location>
</feature>
<gene>
    <name evidence="4" type="ORF">PRK78_005325</name>
</gene>
<dbReference type="PROSITE" id="PS50076">
    <property type="entry name" value="DNAJ_2"/>
    <property type="match status" value="1"/>
</dbReference>
<dbReference type="SUPFAM" id="SSF46565">
    <property type="entry name" value="Chaperone J-domain"/>
    <property type="match status" value="1"/>
</dbReference>
<keyword evidence="2" id="KW-1133">Transmembrane helix</keyword>
<dbReference type="GO" id="GO:0005783">
    <property type="term" value="C:endoplasmic reticulum"/>
    <property type="evidence" value="ECO:0007669"/>
    <property type="project" value="TreeGrafter"/>
</dbReference>
<evidence type="ECO:0000313" key="4">
    <source>
        <dbReference type="EMBL" id="WEW59844.1"/>
    </source>
</evidence>
<proteinExistence type="predicted"/>
<dbReference type="PANTHER" id="PTHR44360:SF1">
    <property type="entry name" value="DNAJ HOMOLOG SUBFAMILY B MEMBER 9"/>
    <property type="match status" value="1"/>
</dbReference>
<organism evidence="4 5">
    <name type="scientific">Emydomyces testavorans</name>
    <dbReference type="NCBI Taxonomy" id="2070801"/>
    <lineage>
        <taxon>Eukaryota</taxon>
        <taxon>Fungi</taxon>
        <taxon>Dikarya</taxon>
        <taxon>Ascomycota</taxon>
        <taxon>Pezizomycotina</taxon>
        <taxon>Eurotiomycetes</taxon>
        <taxon>Eurotiomycetidae</taxon>
        <taxon>Onygenales</taxon>
        <taxon>Nannizziopsiaceae</taxon>
        <taxon>Emydomyces</taxon>
    </lineage>
</organism>
<sequence>MGDALGSIVSFAGWAFLPRYITSFLQSLYYRITIRAGSPHPHPSSPRYARHYRRIYVFVVTSYLLYTLYEAYHRIRAQGDFYQVLGVLPTADDRTIKSRFRRLAALHHPDKQAGFESTDNGNFFVHLKLAQDTLLDSTRRFVYDRFGREVVEGSKAKSVAEFLYEGLYTLLPQYVVGLGMLVFLNTFWFSPWGRYWRFYTLFALFTLELTLLTHHNGVFMPSAYLPTWLSKLLGLDAFYLLPFQTLSLARTASVTLNIFISQIAPPQDPSSTNSSSATLTPQAQQKLMQVAQLSRAHDMEATKLLQLNYIPFKGQRDLVSRLRKGMKTSLVMGTVQDSMEVEEAVANLARQHHV</sequence>
<evidence type="ECO:0000256" key="2">
    <source>
        <dbReference type="SAM" id="Phobius"/>
    </source>
</evidence>
<dbReference type="AlphaFoldDB" id="A0AAF0DJC5"/>
<evidence type="ECO:0000256" key="1">
    <source>
        <dbReference type="ARBA" id="ARBA00023186"/>
    </source>
</evidence>
<dbReference type="EMBL" id="CP120629">
    <property type="protein sequence ID" value="WEW59844.1"/>
    <property type="molecule type" value="Genomic_DNA"/>
</dbReference>
<dbReference type="Pfam" id="PF00226">
    <property type="entry name" value="DnaJ"/>
    <property type="match status" value="1"/>
</dbReference>
<dbReference type="CDD" id="cd06257">
    <property type="entry name" value="DnaJ"/>
    <property type="match status" value="1"/>
</dbReference>